<evidence type="ECO:0000313" key="2">
    <source>
        <dbReference type="EMBL" id="KZC06811.1"/>
    </source>
</evidence>
<gene>
    <name evidence="2" type="ORF">WN55_07766</name>
</gene>
<dbReference type="EMBL" id="KQ434814">
    <property type="protein sequence ID" value="KZC06811.1"/>
    <property type="molecule type" value="Genomic_DNA"/>
</dbReference>
<organism evidence="2 3">
    <name type="scientific">Dufourea novaeangliae</name>
    <name type="common">Sweat bee</name>
    <dbReference type="NCBI Taxonomy" id="178035"/>
    <lineage>
        <taxon>Eukaryota</taxon>
        <taxon>Metazoa</taxon>
        <taxon>Ecdysozoa</taxon>
        <taxon>Arthropoda</taxon>
        <taxon>Hexapoda</taxon>
        <taxon>Insecta</taxon>
        <taxon>Pterygota</taxon>
        <taxon>Neoptera</taxon>
        <taxon>Endopterygota</taxon>
        <taxon>Hymenoptera</taxon>
        <taxon>Apocrita</taxon>
        <taxon>Aculeata</taxon>
        <taxon>Apoidea</taxon>
        <taxon>Anthophila</taxon>
        <taxon>Halictidae</taxon>
        <taxon>Rophitinae</taxon>
        <taxon>Dufourea</taxon>
    </lineage>
</organism>
<evidence type="ECO:0000256" key="1">
    <source>
        <dbReference type="SAM" id="MobiDB-lite"/>
    </source>
</evidence>
<dbReference type="AlphaFoldDB" id="A0A154P4K2"/>
<accession>A0A154P4K2</accession>
<sequence>MFRYELYSQVVNKAHEGGEKKNEVVKRENGIVRLYQQNQRDCCEMYLISSDIALLTSPRISLNREKEDSRLDTQSENKSIRTGEEEALKLVIAAELAESDEIRSSSLSPSNTLYNIESTLQDRRHRDVYDGKVNGSFLELNTPEARNQPQPADTRAETTVAMAGCLAPADLYPRSGSIASGQTPKKIDAG</sequence>
<keyword evidence="3" id="KW-1185">Reference proteome</keyword>
<evidence type="ECO:0000313" key="3">
    <source>
        <dbReference type="Proteomes" id="UP000076502"/>
    </source>
</evidence>
<name>A0A154P4K2_DUFNO</name>
<reference evidence="2 3" key="1">
    <citation type="submission" date="2015-07" db="EMBL/GenBank/DDBJ databases">
        <title>The genome of Dufourea novaeangliae.</title>
        <authorList>
            <person name="Pan H."/>
            <person name="Kapheim K."/>
        </authorList>
    </citation>
    <scope>NUCLEOTIDE SEQUENCE [LARGE SCALE GENOMIC DNA]</scope>
    <source>
        <strain evidence="2">0120121106</strain>
        <tissue evidence="2">Whole body</tissue>
    </source>
</reference>
<dbReference type="Proteomes" id="UP000076502">
    <property type="component" value="Unassembled WGS sequence"/>
</dbReference>
<protein>
    <submittedName>
        <fullName evidence="2">Uncharacterized protein</fullName>
    </submittedName>
</protein>
<feature type="region of interest" description="Disordered" evidence="1">
    <location>
        <begin position="170"/>
        <end position="190"/>
    </location>
</feature>
<proteinExistence type="predicted"/>